<evidence type="ECO:0000256" key="12">
    <source>
        <dbReference type="SAM" id="MobiDB-lite"/>
    </source>
</evidence>
<evidence type="ECO:0000256" key="3">
    <source>
        <dbReference type="ARBA" id="ARBA00001941"/>
    </source>
</evidence>
<reference evidence="14" key="1">
    <citation type="submission" date="2018-05" db="EMBL/GenBank/DDBJ databases">
        <title>Draft genome of Mucuna pruriens seed.</title>
        <authorList>
            <person name="Nnadi N.E."/>
            <person name="Vos R."/>
            <person name="Hasami M.H."/>
            <person name="Devisetty U.K."/>
            <person name="Aguiy J.C."/>
        </authorList>
    </citation>
    <scope>NUCLEOTIDE SEQUENCE [LARGE SCALE GENOMIC DNA]</scope>
    <source>
        <strain evidence="14">JCA_2017</strain>
    </source>
</reference>
<feature type="transmembrane region" description="Helical" evidence="13">
    <location>
        <begin position="320"/>
        <end position="344"/>
    </location>
</feature>
<dbReference type="PROSITE" id="PS01085">
    <property type="entry name" value="RIBUL_P_3_EPIMER_1"/>
    <property type="match status" value="1"/>
</dbReference>
<comment type="pathway">
    <text evidence="6">Carbohydrate biosynthesis; Calvin cycle.</text>
</comment>
<dbReference type="Gene3D" id="3.20.20.70">
    <property type="entry name" value="Aldolase class I"/>
    <property type="match status" value="1"/>
</dbReference>
<evidence type="ECO:0000256" key="2">
    <source>
        <dbReference type="ARBA" id="ARBA00001936"/>
    </source>
</evidence>
<evidence type="ECO:0000256" key="7">
    <source>
        <dbReference type="ARBA" id="ARBA00009541"/>
    </source>
</evidence>
<gene>
    <name evidence="14" type="primary">RPE</name>
    <name evidence="14" type="ORF">CR513_39347</name>
</gene>
<dbReference type="GO" id="GO:0046872">
    <property type="term" value="F:metal ion binding"/>
    <property type="evidence" value="ECO:0007669"/>
    <property type="project" value="UniProtKB-KW"/>
</dbReference>
<evidence type="ECO:0000256" key="1">
    <source>
        <dbReference type="ARBA" id="ARBA00001782"/>
    </source>
</evidence>
<keyword evidence="13" id="KW-0812">Transmembrane</keyword>
<dbReference type="InterPro" id="IPR000056">
    <property type="entry name" value="Ribul_P_3_epim-like"/>
</dbReference>
<evidence type="ECO:0000256" key="5">
    <source>
        <dbReference type="ARBA" id="ARBA00001954"/>
    </source>
</evidence>
<dbReference type="Pfam" id="PF00834">
    <property type="entry name" value="Ribul_P_3_epim"/>
    <property type="match status" value="1"/>
</dbReference>
<proteinExistence type="inferred from homology"/>
<evidence type="ECO:0000256" key="11">
    <source>
        <dbReference type="ARBA" id="ARBA00030599"/>
    </source>
</evidence>
<comment type="cofactor">
    <cofactor evidence="2">
        <name>Mn(2+)</name>
        <dbReference type="ChEBI" id="CHEBI:29035"/>
    </cofactor>
</comment>
<dbReference type="AlphaFoldDB" id="A0A371FP79"/>
<evidence type="ECO:0000256" key="9">
    <source>
        <dbReference type="ARBA" id="ARBA00022723"/>
    </source>
</evidence>
<dbReference type="GO" id="GO:0004750">
    <property type="term" value="F:D-ribulose-phosphate 3-epimerase activity"/>
    <property type="evidence" value="ECO:0007669"/>
    <property type="project" value="UniProtKB-EC"/>
</dbReference>
<protein>
    <recommendedName>
        <fullName evidence="8">ribulose-phosphate 3-epimerase</fullName>
        <ecNumber evidence="8">5.1.3.1</ecNumber>
    </recommendedName>
    <alternativeName>
        <fullName evidence="11">Pentose-5-phosphate 3-epimerase</fullName>
    </alternativeName>
</protein>
<comment type="cofactor">
    <cofactor evidence="3">
        <name>Co(2+)</name>
        <dbReference type="ChEBI" id="CHEBI:48828"/>
    </cofactor>
</comment>
<dbReference type="PROSITE" id="PS01086">
    <property type="entry name" value="RIBUL_P_3_EPIMER_2"/>
    <property type="match status" value="1"/>
</dbReference>
<comment type="cofactor">
    <cofactor evidence="4">
        <name>Zn(2+)</name>
        <dbReference type="ChEBI" id="CHEBI:29105"/>
    </cofactor>
</comment>
<dbReference type="EC" id="5.1.3.1" evidence="8"/>
<evidence type="ECO:0000256" key="4">
    <source>
        <dbReference type="ARBA" id="ARBA00001947"/>
    </source>
</evidence>
<dbReference type="NCBIfam" id="NF004076">
    <property type="entry name" value="PRK05581.1-4"/>
    <property type="match status" value="1"/>
</dbReference>
<comment type="cofactor">
    <cofactor evidence="5">
        <name>Fe(2+)</name>
        <dbReference type="ChEBI" id="CHEBI:29033"/>
    </cofactor>
</comment>
<dbReference type="GO" id="GO:0006098">
    <property type="term" value="P:pentose-phosphate shunt"/>
    <property type="evidence" value="ECO:0007669"/>
    <property type="project" value="InterPro"/>
</dbReference>
<feature type="compositionally biased region" description="Polar residues" evidence="12">
    <location>
        <begin position="12"/>
        <end position="32"/>
    </location>
</feature>
<dbReference type="InterPro" id="IPR011060">
    <property type="entry name" value="RibuloseP-bd_barrel"/>
</dbReference>
<comment type="caution">
    <text evidence="14">The sequence shown here is derived from an EMBL/GenBank/DDBJ whole genome shotgun (WGS) entry which is preliminary data.</text>
</comment>
<dbReference type="PANTHER" id="PTHR11749">
    <property type="entry name" value="RIBULOSE-5-PHOSPHATE-3-EPIMERASE"/>
    <property type="match status" value="1"/>
</dbReference>
<keyword evidence="15" id="KW-1185">Reference proteome</keyword>
<name>A0A371FP79_MUCPR</name>
<evidence type="ECO:0000256" key="10">
    <source>
        <dbReference type="ARBA" id="ARBA00023235"/>
    </source>
</evidence>
<comment type="similarity">
    <text evidence="7">Belongs to the ribulose-phosphate 3-epimerase family.</text>
</comment>
<dbReference type="GO" id="GO:0009526">
    <property type="term" value="C:plastid envelope"/>
    <property type="evidence" value="ECO:0007669"/>
    <property type="project" value="UniProtKB-ARBA"/>
</dbReference>
<dbReference type="STRING" id="157652.A0A371FP79"/>
<organism evidence="14 15">
    <name type="scientific">Mucuna pruriens</name>
    <name type="common">Velvet bean</name>
    <name type="synonym">Dolichos pruriens</name>
    <dbReference type="NCBI Taxonomy" id="157652"/>
    <lineage>
        <taxon>Eukaryota</taxon>
        <taxon>Viridiplantae</taxon>
        <taxon>Streptophyta</taxon>
        <taxon>Embryophyta</taxon>
        <taxon>Tracheophyta</taxon>
        <taxon>Spermatophyta</taxon>
        <taxon>Magnoliopsida</taxon>
        <taxon>eudicotyledons</taxon>
        <taxon>Gunneridae</taxon>
        <taxon>Pentapetalae</taxon>
        <taxon>rosids</taxon>
        <taxon>fabids</taxon>
        <taxon>Fabales</taxon>
        <taxon>Fabaceae</taxon>
        <taxon>Papilionoideae</taxon>
        <taxon>50 kb inversion clade</taxon>
        <taxon>NPAAA clade</taxon>
        <taxon>indigoferoid/millettioid clade</taxon>
        <taxon>Phaseoleae</taxon>
        <taxon>Mucuna</taxon>
    </lineage>
</organism>
<keyword evidence="9" id="KW-0479">Metal-binding</keyword>
<dbReference type="EMBL" id="QJKJ01008315">
    <property type="protein sequence ID" value="RDX80137.1"/>
    <property type="molecule type" value="Genomic_DNA"/>
</dbReference>
<keyword evidence="13" id="KW-0472">Membrane</keyword>
<evidence type="ECO:0000313" key="15">
    <source>
        <dbReference type="Proteomes" id="UP000257109"/>
    </source>
</evidence>
<accession>A0A371FP79</accession>
<dbReference type="NCBIfam" id="TIGR01163">
    <property type="entry name" value="rpe"/>
    <property type="match status" value="1"/>
</dbReference>
<evidence type="ECO:0000313" key="14">
    <source>
        <dbReference type="EMBL" id="RDX80137.1"/>
    </source>
</evidence>
<dbReference type="GO" id="GO:0005975">
    <property type="term" value="P:carbohydrate metabolic process"/>
    <property type="evidence" value="ECO:0007669"/>
    <property type="project" value="InterPro"/>
</dbReference>
<feature type="non-terminal residue" evidence="14">
    <location>
        <position position="1"/>
    </location>
</feature>
<feature type="region of interest" description="Disordered" evidence="12">
    <location>
        <begin position="1"/>
        <end position="36"/>
    </location>
</feature>
<evidence type="ECO:0000256" key="6">
    <source>
        <dbReference type="ARBA" id="ARBA00005215"/>
    </source>
</evidence>
<keyword evidence="10" id="KW-0413">Isomerase</keyword>
<dbReference type="SUPFAM" id="SSF51366">
    <property type="entry name" value="Ribulose-phoshate binding barrel"/>
    <property type="match status" value="1"/>
</dbReference>
<sequence>KNGVADAVRQALQISTSPPNESTEHVSSTPHQPRTHTCVVKAQESKVKKEMAATSSLCSSTLQSQINGFYLHKSSLFHPPSLTFSRRKISTTVKASSRVDKFSKSDIIVSPSILSANFSKLGEQVKAVEVAGCDWIHVDVMDGRFVPNITIGPLVVDALRPVTDLPLDVHLMIVEPEQRVPDFIKAGADIVSVHCEQSSTIHLHRTVNQVKSLGAKAGVVLNPGTPLSAIEYVLDVVDLVLIMSVNPGFGGQSFIESQVKKISDLRRLCAEKGVNPWIEVDGGVGPANAYKVIEAGANALVAGSAVFGAKDYAEENIHELAGLLGTIMLPGLLSLLAIASLCGINRKKSVQVKAAAVMRSLCIIFWSTRTSLIQDKAIYSISL</sequence>
<dbReference type="CDD" id="cd00429">
    <property type="entry name" value="RPE"/>
    <property type="match status" value="1"/>
</dbReference>
<keyword evidence="13" id="KW-1133">Transmembrane helix</keyword>
<dbReference type="InterPro" id="IPR026019">
    <property type="entry name" value="Ribul_P_3_epim"/>
</dbReference>
<evidence type="ECO:0000256" key="8">
    <source>
        <dbReference type="ARBA" id="ARBA00013188"/>
    </source>
</evidence>
<dbReference type="OrthoDB" id="1927044at2759"/>
<dbReference type="Proteomes" id="UP000257109">
    <property type="component" value="Unassembled WGS sequence"/>
</dbReference>
<comment type="catalytic activity">
    <reaction evidence="1">
        <text>D-ribulose 5-phosphate = D-xylulose 5-phosphate</text>
        <dbReference type="Rhea" id="RHEA:13677"/>
        <dbReference type="ChEBI" id="CHEBI:57737"/>
        <dbReference type="ChEBI" id="CHEBI:58121"/>
        <dbReference type="EC" id="5.1.3.1"/>
    </reaction>
</comment>
<dbReference type="HAMAP" id="MF_02227">
    <property type="entry name" value="RPE"/>
    <property type="match status" value="1"/>
</dbReference>
<dbReference type="FunFam" id="3.20.20.70:FF:000004">
    <property type="entry name" value="Ribulose-phosphate 3-epimerase"/>
    <property type="match status" value="1"/>
</dbReference>
<dbReference type="InterPro" id="IPR013785">
    <property type="entry name" value="Aldolase_TIM"/>
</dbReference>
<evidence type="ECO:0000256" key="13">
    <source>
        <dbReference type="SAM" id="Phobius"/>
    </source>
</evidence>